<dbReference type="PROSITE" id="PS50879">
    <property type="entry name" value="RNASE_H_1"/>
    <property type="match status" value="1"/>
</dbReference>
<dbReference type="GO" id="GO:0004523">
    <property type="term" value="F:RNA-DNA hybrid ribonuclease activity"/>
    <property type="evidence" value="ECO:0007669"/>
    <property type="project" value="InterPro"/>
</dbReference>
<dbReference type="Pfam" id="PF00075">
    <property type="entry name" value="RNase_H"/>
    <property type="match status" value="1"/>
</dbReference>
<evidence type="ECO:0000313" key="4">
    <source>
        <dbReference type="Proteomes" id="UP000801492"/>
    </source>
</evidence>
<feature type="domain" description="RNase H type-1" evidence="2">
    <location>
        <begin position="21"/>
        <end position="165"/>
    </location>
</feature>
<organism evidence="3 4">
    <name type="scientific">Ignelater luminosus</name>
    <name type="common">Cucubano</name>
    <name type="synonym">Pyrophorus luminosus</name>
    <dbReference type="NCBI Taxonomy" id="2038154"/>
    <lineage>
        <taxon>Eukaryota</taxon>
        <taxon>Metazoa</taxon>
        <taxon>Ecdysozoa</taxon>
        <taxon>Arthropoda</taxon>
        <taxon>Hexapoda</taxon>
        <taxon>Insecta</taxon>
        <taxon>Pterygota</taxon>
        <taxon>Neoptera</taxon>
        <taxon>Endopterygota</taxon>
        <taxon>Coleoptera</taxon>
        <taxon>Polyphaga</taxon>
        <taxon>Elateriformia</taxon>
        <taxon>Elateroidea</taxon>
        <taxon>Elateridae</taxon>
        <taxon>Agrypninae</taxon>
        <taxon>Pyrophorini</taxon>
        <taxon>Ignelater</taxon>
    </lineage>
</organism>
<name>A0A8K0CU14_IGNLU</name>
<feature type="non-terminal residue" evidence="3">
    <location>
        <position position="1"/>
    </location>
</feature>
<evidence type="ECO:0000259" key="2">
    <source>
        <dbReference type="PROSITE" id="PS50879"/>
    </source>
</evidence>
<dbReference type="Gene3D" id="3.30.420.10">
    <property type="entry name" value="Ribonuclease H-like superfamily/Ribonuclease H"/>
    <property type="match status" value="1"/>
</dbReference>
<keyword evidence="4" id="KW-1185">Reference proteome</keyword>
<dbReference type="InterPro" id="IPR002156">
    <property type="entry name" value="RNaseH_domain"/>
</dbReference>
<dbReference type="InterPro" id="IPR050092">
    <property type="entry name" value="RNase_H"/>
</dbReference>
<comment type="caution">
    <text evidence="3">The sequence shown here is derived from an EMBL/GenBank/DDBJ whole genome shotgun (WGS) entry which is preliminary data.</text>
</comment>
<protein>
    <recommendedName>
        <fullName evidence="2">RNase H type-1 domain-containing protein</fullName>
    </recommendedName>
</protein>
<dbReference type="InterPro" id="IPR036397">
    <property type="entry name" value="RNaseH_sf"/>
</dbReference>
<dbReference type="Proteomes" id="UP000801492">
    <property type="component" value="Unassembled WGS sequence"/>
</dbReference>
<evidence type="ECO:0000313" key="3">
    <source>
        <dbReference type="EMBL" id="KAF2891317.1"/>
    </source>
</evidence>
<dbReference type="EMBL" id="VTPC01034433">
    <property type="protein sequence ID" value="KAF2891317.1"/>
    <property type="molecule type" value="Genomic_DNA"/>
</dbReference>
<dbReference type="GO" id="GO:0003676">
    <property type="term" value="F:nucleic acid binding"/>
    <property type="evidence" value="ECO:0007669"/>
    <property type="project" value="InterPro"/>
</dbReference>
<evidence type="ECO:0000256" key="1">
    <source>
        <dbReference type="ARBA" id="ARBA00005300"/>
    </source>
</evidence>
<comment type="similarity">
    <text evidence="1">Belongs to the RNase H family.</text>
</comment>
<sequence>NSSCLANYYKMENLDLGNFSVEYYVVVYTKGSCRGNGGINAIAGIGVWFGENHSLNVQRRISGRATNHIADIQACVHAVEIAYENGIKNLKIKTDCRYVINAMNKWIHVWKTNGWKKTNTNKDVRNKDDFIELDDACQRFDVVWELVKRKENPACKLARNATSLQ</sequence>
<gene>
    <name evidence="3" type="ORF">ILUMI_14856</name>
</gene>
<dbReference type="OrthoDB" id="407198at2759"/>
<dbReference type="CDD" id="cd09280">
    <property type="entry name" value="RNase_HI_eukaryote_like"/>
    <property type="match status" value="1"/>
</dbReference>
<proteinExistence type="inferred from homology"/>
<dbReference type="PANTHER" id="PTHR10642">
    <property type="entry name" value="RIBONUCLEASE H1"/>
    <property type="match status" value="1"/>
</dbReference>
<dbReference type="GO" id="GO:0043137">
    <property type="term" value="P:DNA replication, removal of RNA primer"/>
    <property type="evidence" value="ECO:0007669"/>
    <property type="project" value="TreeGrafter"/>
</dbReference>
<dbReference type="AlphaFoldDB" id="A0A8K0CU14"/>
<accession>A0A8K0CU14</accession>
<dbReference type="PANTHER" id="PTHR10642:SF31">
    <property type="entry name" value="RIBONUCLEASE H1"/>
    <property type="match status" value="1"/>
</dbReference>
<dbReference type="InterPro" id="IPR012337">
    <property type="entry name" value="RNaseH-like_sf"/>
</dbReference>
<reference evidence="3" key="1">
    <citation type="submission" date="2019-08" db="EMBL/GenBank/DDBJ databases">
        <title>The genome of the North American firefly Photinus pyralis.</title>
        <authorList>
            <consortium name="Photinus pyralis genome working group"/>
            <person name="Fallon T.R."/>
            <person name="Sander Lower S.E."/>
            <person name="Weng J.-K."/>
        </authorList>
    </citation>
    <scope>NUCLEOTIDE SEQUENCE</scope>
    <source>
        <strain evidence="3">TRF0915ILg1</strain>
        <tissue evidence="3">Whole body</tissue>
    </source>
</reference>
<dbReference type="SUPFAM" id="SSF53098">
    <property type="entry name" value="Ribonuclease H-like"/>
    <property type="match status" value="1"/>
</dbReference>